<proteinExistence type="predicted"/>
<keyword evidence="2" id="KW-0418">Kinase</keyword>
<gene>
    <name evidence="2" type="ORF">THTE_1263</name>
</gene>
<dbReference type="InterPro" id="IPR045540">
    <property type="entry name" value="YegS/DAGK_C"/>
</dbReference>
<dbReference type="Pfam" id="PF19279">
    <property type="entry name" value="YegS_C"/>
    <property type="match status" value="1"/>
</dbReference>
<sequence>MSALTDQGYSVRVSQNLGEAVELANAAFETGRLKCLIGAGGDGTAGELINRVVPGLPLSFFPTGTSNLVASYFGFSRKPRKTVETLMNGEPVAIDAGIANGRLFLVMLSCGFDAAAVEMVHRKRMEGHRGGRGGFATFIGPICHLIGTYPFPQMAVEVLDGNGGAGTSLMRPQEGSAATLAAKWVFVFNLPRYGWGLPISPEANGTDGLLDLCTYRGGGFWKGLWYTLTTQLQLHRRLRDFQHLRGRRFRITADAPVPYQLDGDPAGYLPVEVEVAPRRVHLVVPKWVARRLVSTAPGS</sequence>
<feature type="domain" description="DAGKc" evidence="1">
    <location>
        <begin position="1"/>
        <end position="103"/>
    </location>
</feature>
<keyword evidence="3" id="KW-1185">Reference proteome</keyword>
<dbReference type="InterPro" id="IPR016064">
    <property type="entry name" value="NAD/diacylglycerol_kinase_sf"/>
</dbReference>
<protein>
    <submittedName>
        <fullName evidence="2">Transcription regulator [contains diacylglycerol kinase catalytic domain]</fullName>
    </submittedName>
</protein>
<dbReference type="Proteomes" id="UP000215086">
    <property type="component" value="Chromosome"/>
</dbReference>
<dbReference type="Gene3D" id="3.40.50.10330">
    <property type="entry name" value="Probable inorganic polyphosphate/atp-NAD kinase, domain 1"/>
    <property type="match status" value="1"/>
</dbReference>
<name>A0A286RD22_9BACT</name>
<reference evidence="2 3" key="1">
    <citation type="journal article" name="Front. Microbiol.">
        <title>Sugar Metabolism of the First Thermophilic Planctomycete Thermogutta terrifontis: Comparative Genomic and Transcriptomic Approaches.</title>
        <authorList>
            <person name="Elcheninov A.G."/>
            <person name="Menzel P."/>
            <person name="Gudbergsdottir S.R."/>
            <person name="Slesarev A.I."/>
            <person name="Kadnikov V.V."/>
            <person name="Krogh A."/>
            <person name="Bonch-Osmolovskaya E.A."/>
            <person name="Peng X."/>
            <person name="Kublanov I.V."/>
        </authorList>
    </citation>
    <scope>NUCLEOTIDE SEQUENCE [LARGE SCALE GENOMIC DNA]</scope>
    <source>
        <strain evidence="2 3">R1</strain>
    </source>
</reference>
<dbReference type="AlphaFoldDB" id="A0A286RD22"/>
<dbReference type="EMBL" id="CP018477">
    <property type="protein sequence ID" value="ASV73865.1"/>
    <property type="molecule type" value="Genomic_DNA"/>
</dbReference>
<evidence type="ECO:0000313" key="3">
    <source>
        <dbReference type="Proteomes" id="UP000215086"/>
    </source>
</evidence>
<evidence type="ECO:0000313" key="2">
    <source>
        <dbReference type="EMBL" id="ASV73865.1"/>
    </source>
</evidence>
<accession>A0A286RD22</accession>
<dbReference type="KEGG" id="ttf:THTE_1263"/>
<dbReference type="InterPro" id="IPR001206">
    <property type="entry name" value="Diacylglycerol_kinase_cat_dom"/>
</dbReference>
<dbReference type="SUPFAM" id="SSF111331">
    <property type="entry name" value="NAD kinase/diacylglycerol kinase-like"/>
    <property type="match status" value="1"/>
</dbReference>
<evidence type="ECO:0000259" key="1">
    <source>
        <dbReference type="PROSITE" id="PS50146"/>
    </source>
</evidence>
<dbReference type="Pfam" id="PF00781">
    <property type="entry name" value="DAGK_cat"/>
    <property type="match status" value="1"/>
</dbReference>
<dbReference type="InterPro" id="IPR017438">
    <property type="entry name" value="ATP-NAD_kinase_N"/>
</dbReference>
<dbReference type="PROSITE" id="PS50146">
    <property type="entry name" value="DAGK"/>
    <property type="match status" value="1"/>
</dbReference>
<organism evidence="2 3">
    <name type="scientific">Thermogutta terrifontis</name>
    <dbReference type="NCBI Taxonomy" id="1331910"/>
    <lineage>
        <taxon>Bacteria</taxon>
        <taxon>Pseudomonadati</taxon>
        <taxon>Planctomycetota</taxon>
        <taxon>Planctomycetia</taxon>
        <taxon>Pirellulales</taxon>
        <taxon>Thermoguttaceae</taxon>
        <taxon>Thermogutta</taxon>
    </lineage>
</organism>
<dbReference type="Gene3D" id="2.60.200.40">
    <property type="match status" value="1"/>
</dbReference>
<dbReference type="GO" id="GO:0016301">
    <property type="term" value="F:kinase activity"/>
    <property type="evidence" value="ECO:0007669"/>
    <property type="project" value="UniProtKB-KW"/>
</dbReference>
<keyword evidence="2" id="KW-0808">Transferase</keyword>